<feature type="compositionally biased region" description="Pro residues" evidence="1">
    <location>
        <begin position="38"/>
        <end position="52"/>
    </location>
</feature>
<dbReference type="Pfam" id="PF14681">
    <property type="entry name" value="UPRTase"/>
    <property type="match status" value="1"/>
</dbReference>
<dbReference type="InterPro" id="IPR000836">
    <property type="entry name" value="PRTase_dom"/>
</dbReference>
<dbReference type="Proteomes" id="UP000266841">
    <property type="component" value="Unassembled WGS sequence"/>
</dbReference>
<feature type="compositionally biased region" description="Basic and acidic residues" evidence="1">
    <location>
        <begin position="97"/>
        <end position="144"/>
    </location>
</feature>
<feature type="compositionally biased region" description="Basic and acidic residues" evidence="1">
    <location>
        <begin position="211"/>
        <end position="224"/>
    </location>
</feature>
<feature type="region of interest" description="Disordered" evidence="1">
    <location>
        <begin position="375"/>
        <end position="400"/>
    </location>
</feature>
<evidence type="ECO:0000313" key="4">
    <source>
        <dbReference type="Proteomes" id="UP000266841"/>
    </source>
</evidence>
<feature type="compositionally biased region" description="Polar residues" evidence="1">
    <location>
        <begin position="1"/>
        <end position="13"/>
    </location>
</feature>
<dbReference type="SUPFAM" id="SSF53271">
    <property type="entry name" value="PRTase-like"/>
    <property type="match status" value="1"/>
</dbReference>
<gene>
    <name evidence="3" type="ORF">THAOC_15926</name>
</gene>
<comment type="caution">
    <text evidence="3">The sequence shown here is derived from an EMBL/GenBank/DDBJ whole genome shotgun (WGS) entry which is preliminary data.</text>
</comment>
<sequence length="400" mass="43679">MDQPASLFTQVNPTRRKLVQSGKQTKLWQRRRRSATTPPRPPRPTTPAPPTLPGQGPAVLHGPLRTQRPRLGPPGRLTQALRPPVLVDVPFVLPRGPARDHLPPRLRGDRHPDDEGGTDHGPPGEEVPHGRGGWGRERPRRSDGTQDQGTGGADPHNEERTGDGRPDARAGQRRGRTPRGNVQDQEPDAGAVLQQAPEGVRGRRGVRARPAHRDEQHGHERGGDAQEGQWGVAQIHVLSVIASRDGLSELLRHHPDVRVTVGCVDGSLSEDGDVLPGLGDAGDRLYGTPTIDDEEELVHPSKRKRTMSVGDSKLRDHHHQDQESRFLLEAYLRYMEGGGAEKKQADGRAAHRANSLLIDLLSFSVNQTHVDLPPATLPADTSAAQRRTASRQRSSVCVIT</sequence>
<evidence type="ECO:0000313" key="3">
    <source>
        <dbReference type="EMBL" id="EJK63416.1"/>
    </source>
</evidence>
<organism evidence="3 4">
    <name type="scientific">Thalassiosira oceanica</name>
    <name type="common">Marine diatom</name>
    <dbReference type="NCBI Taxonomy" id="159749"/>
    <lineage>
        <taxon>Eukaryota</taxon>
        <taxon>Sar</taxon>
        <taxon>Stramenopiles</taxon>
        <taxon>Ochrophyta</taxon>
        <taxon>Bacillariophyta</taxon>
        <taxon>Coscinodiscophyceae</taxon>
        <taxon>Thalassiosirophycidae</taxon>
        <taxon>Thalassiosirales</taxon>
        <taxon>Thalassiosiraceae</taxon>
        <taxon>Thalassiosira</taxon>
    </lineage>
</organism>
<protein>
    <recommendedName>
        <fullName evidence="2">Phosphoribosyltransferase domain-containing protein</fullName>
    </recommendedName>
</protein>
<evidence type="ECO:0000256" key="1">
    <source>
        <dbReference type="SAM" id="MobiDB-lite"/>
    </source>
</evidence>
<feature type="compositionally biased region" description="Basic and acidic residues" evidence="1">
    <location>
        <begin position="155"/>
        <end position="170"/>
    </location>
</feature>
<dbReference type="eggNOG" id="KOG4203">
    <property type="taxonomic scope" value="Eukaryota"/>
</dbReference>
<dbReference type="OrthoDB" id="10257085at2759"/>
<feature type="compositionally biased region" description="Low complexity" evidence="1">
    <location>
        <begin position="81"/>
        <end position="94"/>
    </location>
</feature>
<feature type="region of interest" description="Disordered" evidence="1">
    <location>
        <begin position="1"/>
        <end position="228"/>
    </location>
</feature>
<proteinExistence type="predicted"/>
<feature type="domain" description="Phosphoribosyltransferase" evidence="2">
    <location>
        <begin position="229"/>
        <end position="288"/>
    </location>
</feature>
<feature type="region of interest" description="Disordered" evidence="1">
    <location>
        <begin position="299"/>
        <end position="320"/>
    </location>
</feature>
<reference evidence="3 4" key="1">
    <citation type="journal article" date="2012" name="Genome Biol.">
        <title>Genome and low-iron response of an oceanic diatom adapted to chronic iron limitation.</title>
        <authorList>
            <person name="Lommer M."/>
            <person name="Specht M."/>
            <person name="Roy A.S."/>
            <person name="Kraemer L."/>
            <person name="Andreson R."/>
            <person name="Gutowska M.A."/>
            <person name="Wolf J."/>
            <person name="Bergner S.V."/>
            <person name="Schilhabel M.B."/>
            <person name="Klostermeier U.C."/>
            <person name="Beiko R.G."/>
            <person name="Rosenstiel P."/>
            <person name="Hippler M."/>
            <person name="Laroche J."/>
        </authorList>
    </citation>
    <scope>NUCLEOTIDE SEQUENCE [LARGE SCALE GENOMIC DNA]</scope>
    <source>
        <strain evidence="3 4">CCMP1005</strain>
    </source>
</reference>
<dbReference type="Gene3D" id="3.40.50.2020">
    <property type="match status" value="1"/>
</dbReference>
<keyword evidence="4" id="KW-1185">Reference proteome</keyword>
<accession>K0SQS3</accession>
<dbReference type="InterPro" id="IPR029057">
    <property type="entry name" value="PRTase-like"/>
</dbReference>
<evidence type="ECO:0000259" key="2">
    <source>
        <dbReference type="Pfam" id="PF14681"/>
    </source>
</evidence>
<name>K0SQS3_THAOC</name>
<feature type="compositionally biased region" description="Low complexity" evidence="1">
    <location>
        <begin position="379"/>
        <end position="400"/>
    </location>
</feature>
<dbReference type="EMBL" id="AGNL01018265">
    <property type="protein sequence ID" value="EJK63416.1"/>
    <property type="molecule type" value="Genomic_DNA"/>
</dbReference>
<dbReference type="AlphaFoldDB" id="K0SQS3"/>